<keyword evidence="1" id="KW-0645">Protease</keyword>
<dbReference type="PANTHER" id="PTHR24252">
    <property type="entry name" value="ACROSIN-RELATED"/>
    <property type="match status" value="1"/>
</dbReference>
<dbReference type="Gene3D" id="2.40.10.10">
    <property type="entry name" value="Trypsin-like serine proteases"/>
    <property type="match status" value="1"/>
</dbReference>
<dbReference type="GO" id="GO:0006508">
    <property type="term" value="P:proteolysis"/>
    <property type="evidence" value="ECO:0007669"/>
    <property type="project" value="UniProtKB-KW"/>
</dbReference>
<gene>
    <name evidence="7" type="ORF">V1264_012830</name>
</gene>
<keyword evidence="2" id="KW-0378">Hydrolase</keyword>
<evidence type="ECO:0000256" key="3">
    <source>
        <dbReference type="ARBA" id="ARBA00022825"/>
    </source>
</evidence>
<keyword evidence="8" id="KW-1185">Reference proteome</keyword>
<evidence type="ECO:0000256" key="4">
    <source>
        <dbReference type="ARBA" id="ARBA00023157"/>
    </source>
</evidence>
<dbReference type="InterPro" id="IPR009003">
    <property type="entry name" value="Peptidase_S1_PA"/>
</dbReference>
<dbReference type="InterPro" id="IPR001314">
    <property type="entry name" value="Peptidase_S1A"/>
</dbReference>
<proteinExistence type="predicted"/>
<reference evidence="7 8" key="1">
    <citation type="submission" date="2024-02" db="EMBL/GenBank/DDBJ databases">
        <title>Chromosome-scale genome assembly of the rough periwinkle Littorina saxatilis.</title>
        <authorList>
            <person name="De Jode A."/>
            <person name="Faria R."/>
            <person name="Formenti G."/>
            <person name="Sims Y."/>
            <person name="Smith T.P."/>
            <person name="Tracey A."/>
            <person name="Wood J.M.D."/>
            <person name="Zagrodzka Z.B."/>
            <person name="Johannesson K."/>
            <person name="Butlin R.K."/>
            <person name="Leder E.H."/>
        </authorList>
    </citation>
    <scope>NUCLEOTIDE SEQUENCE [LARGE SCALE GENOMIC DNA]</scope>
    <source>
        <strain evidence="7">Snail1</strain>
        <tissue evidence="7">Muscle</tissue>
    </source>
</reference>
<evidence type="ECO:0000313" key="8">
    <source>
        <dbReference type="Proteomes" id="UP001374579"/>
    </source>
</evidence>
<evidence type="ECO:0000313" key="7">
    <source>
        <dbReference type="EMBL" id="KAK7113564.1"/>
    </source>
</evidence>
<evidence type="ECO:0000259" key="6">
    <source>
        <dbReference type="PROSITE" id="PS50240"/>
    </source>
</evidence>
<dbReference type="InterPro" id="IPR018114">
    <property type="entry name" value="TRYPSIN_HIS"/>
</dbReference>
<name>A0AAN9BXX5_9CAEN</name>
<dbReference type="PANTHER" id="PTHR24252:SF7">
    <property type="entry name" value="HYALIN"/>
    <property type="match status" value="1"/>
</dbReference>
<dbReference type="FunFam" id="2.40.10.10:FF:000003">
    <property type="entry name" value="Transmembrane serine protease 3"/>
    <property type="match status" value="1"/>
</dbReference>
<dbReference type="EMBL" id="JBAMIC010000002">
    <property type="protein sequence ID" value="KAK7113564.1"/>
    <property type="molecule type" value="Genomic_DNA"/>
</dbReference>
<dbReference type="AlphaFoldDB" id="A0AAN9BXX5"/>
<evidence type="ECO:0000256" key="5">
    <source>
        <dbReference type="SAM" id="SignalP"/>
    </source>
</evidence>
<accession>A0AAN9BXX5</accession>
<dbReference type="InterPro" id="IPR043504">
    <property type="entry name" value="Peptidase_S1_PA_chymotrypsin"/>
</dbReference>
<comment type="caution">
    <text evidence="7">The sequence shown here is derived from an EMBL/GenBank/DDBJ whole genome shotgun (WGS) entry which is preliminary data.</text>
</comment>
<feature type="chain" id="PRO_5042996562" description="Peptidase S1 domain-containing protein" evidence="5">
    <location>
        <begin position="26"/>
        <end position="409"/>
    </location>
</feature>
<evidence type="ECO:0000256" key="1">
    <source>
        <dbReference type="ARBA" id="ARBA00022670"/>
    </source>
</evidence>
<keyword evidence="4" id="KW-1015">Disulfide bond</keyword>
<dbReference type="GO" id="GO:0004252">
    <property type="term" value="F:serine-type endopeptidase activity"/>
    <property type="evidence" value="ECO:0007669"/>
    <property type="project" value="InterPro"/>
</dbReference>
<dbReference type="Proteomes" id="UP001374579">
    <property type="component" value="Unassembled WGS sequence"/>
</dbReference>
<feature type="signal peptide" evidence="5">
    <location>
        <begin position="1"/>
        <end position="25"/>
    </location>
</feature>
<keyword evidence="5" id="KW-0732">Signal</keyword>
<feature type="domain" description="Peptidase S1" evidence="6">
    <location>
        <begin position="134"/>
        <end position="389"/>
    </location>
</feature>
<dbReference type="PRINTS" id="PR00722">
    <property type="entry name" value="CHYMOTRYPSIN"/>
</dbReference>
<sequence>MKANISSAVLSVLVILGMISAKCFAEDSEVQNLNPHRINNRLNRLHRNSGNGNSNNDHRNDIHQGRFHSNLNKIFANLPTVNSPPITEALAPPHNKESQRVTSWEEWLRTWVANQQSCGYPGTAPSLQDLRIATRPGDTHSYGELGNYPWMASLKVSFPGMQPRHWCGGALISDQWVVTAAHCLFAIPPPLWGEKAWTVTLGALNISGHNVTEQDFKVNRIMVHPQFREQMLLTGEPSDHDIALVKLSGPAEVNPWVRPVCLPQPNEEPKKHERCVVTGWGFSAEQNKTSDILKQAVVPIMDFEMCKDLEGYDKWLTLNMLCAGYWNGGVDACRFDSGGPLQCRYGDQFVLTGVVSWGDKNGQRCAQPKRPGVYTKASAHVTWIQETIYADYAGLPQITWDKIVPRPYR</sequence>
<dbReference type="Pfam" id="PF00089">
    <property type="entry name" value="Trypsin"/>
    <property type="match status" value="1"/>
</dbReference>
<protein>
    <recommendedName>
        <fullName evidence="6">Peptidase S1 domain-containing protein</fullName>
    </recommendedName>
</protein>
<dbReference type="PROSITE" id="PS50240">
    <property type="entry name" value="TRYPSIN_DOM"/>
    <property type="match status" value="1"/>
</dbReference>
<dbReference type="SMART" id="SM00020">
    <property type="entry name" value="Tryp_SPc"/>
    <property type="match status" value="1"/>
</dbReference>
<dbReference type="InterPro" id="IPR001254">
    <property type="entry name" value="Trypsin_dom"/>
</dbReference>
<dbReference type="PROSITE" id="PS00134">
    <property type="entry name" value="TRYPSIN_HIS"/>
    <property type="match status" value="1"/>
</dbReference>
<keyword evidence="3" id="KW-0720">Serine protease</keyword>
<dbReference type="CDD" id="cd00190">
    <property type="entry name" value="Tryp_SPc"/>
    <property type="match status" value="1"/>
</dbReference>
<dbReference type="SUPFAM" id="SSF50494">
    <property type="entry name" value="Trypsin-like serine proteases"/>
    <property type="match status" value="1"/>
</dbReference>
<evidence type="ECO:0000256" key="2">
    <source>
        <dbReference type="ARBA" id="ARBA00022801"/>
    </source>
</evidence>
<organism evidence="7 8">
    <name type="scientific">Littorina saxatilis</name>
    <dbReference type="NCBI Taxonomy" id="31220"/>
    <lineage>
        <taxon>Eukaryota</taxon>
        <taxon>Metazoa</taxon>
        <taxon>Spiralia</taxon>
        <taxon>Lophotrochozoa</taxon>
        <taxon>Mollusca</taxon>
        <taxon>Gastropoda</taxon>
        <taxon>Caenogastropoda</taxon>
        <taxon>Littorinimorpha</taxon>
        <taxon>Littorinoidea</taxon>
        <taxon>Littorinidae</taxon>
        <taxon>Littorina</taxon>
    </lineage>
</organism>